<protein>
    <recommendedName>
        <fullName evidence="1">LUD domain-containing protein</fullName>
    </recommendedName>
</protein>
<dbReference type="Gene3D" id="3.40.50.10420">
    <property type="entry name" value="NagB/RpiA/CoA transferase-like"/>
    <property type="match status" value="1"/>
</dbReference>
<dbReference type="SUPFAM" id="SSF100950">
    <property type="entry name" value="NagB/RpiA/CoA transferase-like"/>
    <property type="match status" value="1"/>
</dbReference>
<organism evidence="2">
    <name type="scientific">uncultured Desulfovibrio sp</name>
    <dbReference type="NCBI Taxonomy" id="167968"/>
    <lineage>
        <taxon>Bacteria</taxon>
        <taxon>Pseudomonadati</taxon>
        <taxon>Thermodesulfobacteriota</taxon>
        <taxon>Desulfovibrionia</taxon>
        <taxon>Desulfovibrionales</taxon>
        <taxon>Desulfovibrionaceae</taxon>
        <taxon>Desulfovibrio</taxon>
        <taxon>environmental samples</taxon>
    </lineage>
</organism>
<dbReference type="PANTHER" id="PTHR43682:SF1">
    <property type="entry name" value="LACTATE UTILIZATION PROTEIN C"/>
    <property type="match status" value="1"/>
</dbReference>
<gene>
    <name evidence="2" type="ORF">KM92DES2_11155</name>
</gene>
<dbReference type="InterPro" id="IPR024185">
    <property type="entry name" value="FTHF_cligase-like_sf"/>
</dbReference>
<dbReference type="PANTHER" id="PTHR43682">
    <property type="entry name" value="LACTATE UTILIZATION PROTEIN C"/>
    <property type="match status" value="1"/>
</dbReference>
<dbReference type="InterPro" id="IPR037171">
    <property type="entry name" value="NagB/RpiA_transferase-like"/>
</dbReference>
<dbReference type="InterPro" id="IPR003741">
    <property type="entry name" value="LUD_dom"/>
</dbReference>
<evidence type="ECO:0000259" key="1">
    <source>
        <dbReference type="Pfam" id="PF02589"/>
    </source>
</evidence>
<reference evidence="2" key="1">
    <citation type="submission" date="2016-04" db="EMBL/GenBank/DDBJ databases">
        <authorList>
            <person name="Evans L.H."/>
            <person name="Alamgir A."/>
            <person name="Owens N."/>
            <person name="Weber N.D."/>
            <person name="Virtaneva K."/>
            <person name="Barbian K."/>
            <person name="Babar A."/>
            <person name="Rosenke K."/>
        </authorList>
    </citation>
    <scope>NUCLEOTIDE SEQUENCE</scope>
    <source>
        <strain evidence="2">92-2</strain>
    </source>
</reference>
<sequence length="208" mass="21921">MTHQELVEAFSAKAAAVNAVVQEVPNMAAALQYVVDVCANKAPAELLADEPGTEQGPLGPNKVPTRVQRVVAAPQLGDADFAALAAACEEKGFLCIREGLRNYLAGIDVGVSTAELGVAASGTCLLNTDNEDVRLTGMISEVSVLMLRKSTIYPDLPSIAQLLRERMNEGTATYTTLVTGPSRTADIERVAAVGVHGPLELHIILLED</sequence>
<evidence type="ECO:0000313" key="2">
    <source>
        <dbReference type="EMBL" id="SBV99114.1"/>
    </source>
</evidence>
<proteinExistence type="predicted"/>
<dbReference type="Pfam" id="PF02589">
    <property type="entry name" value="LUD_dom"/>
    <property type="match status" value="1"/>
</dbReference>
<dbReference type="AlphaFoldDB" id="A0A212JI63"/>
<name>A0A212JI63_9BACT</name>
<dbReference type="RefSeq" id="WP_192112290.1">
    <property type="nucleotide sequence ID" value="NZ_CABUEN010000001.1"/>
</dbReference>
<accession>A0A212JI63</accession>
<dbReference type="EMBL" id="FLUP01000001">
    <property type="protein sequence ID" value="SBV99114.1"/>
    <property type="molecule type" value="Genomic_DNA"/>
</dbReference>
<feature type="domain" description="LUD" evidence="1">
    <location>
        <begin position="8"/>
        <end position="206"/>
    </location>
</feature>